<evidence type="ECO:0000256" key="1">
    <source>
        <dbReference type="ARBA" id="ARBA00003932"/>
    </source>
</evidence>
<dbReference type="InterPro" id="IPR000680">
    <property type="entry name" value="Borrelia_lipo"/>
</dbReference>
<dbReference type="Proteomes" id="UP000536100">
    <property type="component" value="Unassembled WGS sequence"/>
</dbReference>
<evidence type="ECO:0000256" key="8">
    <source>
        <dbReference type="RuleBase" id="RU363105"/>
    </source>
</evidence>
<comment type="function">
    <text evidence="1 8">The Vlp and Vsp proteins are antigenically distinct proteins, only one vlp or vsp gene is transcriptionally active at any one time. Switching between these genes is a mechanism of host immune response evasion.</text>
</comment>
<dbReference type="Pfam" id="PF00921">
    <property type="entry name" value="Lipoprotein_2"/>
    <property type="match status" value="1"/>
</dbReference>
<keyword evidence="4 8" id="KW-0472">Membrane</keyword>
<evidence type="ECO:0000256" key="5">
    <source>
        <dbReference type="ARBA" id="ARBA00023139"/>
    </source>
</evidence>
<evidence type="ECO:0000256" key="4">
    <source>
        <dbReference type="ARBA" id="ARBA00023136"/>
    </source>
</evidence>
<organism evidence="10 11">
    <name type="scientific">Borreliella californiensis</name>
    <dbReference type="NCBI Taxonomy" id="373543"/>
    <lineage>
        <taxon>Bacteria</taxon>
        <taxon>Pseudomonadati</taxon>
        <taxon>Spirochaetota</taxon>
        <taxon>Spirochaetia</taxon>
        <taxon>Spirochaetales</taxon>
        <taxon>Borreliaceae</taxon>
        <taxon>Borreliella</taxon>
    </lineage>
</organism>
<keyword evidence="6 8" id="KW-0998">Cell outer membrane</keyword>
<keyword evidence="3" id="KW-0732">Signal</keyword>
<dbReference type="AlphaFoldDB" id="A0A7W9ZND8"/>
<keyword evidence="7 8" id="KW-0449">Lipoprotein</keyword>
<name>A0A7W9ZND8_9SPIR</name>
<evidence type="ECO:0000313" key="10">
    <source>
        <dbReference type="EMBL" id="MBB6213552.1"/>
    </source>
</evidence>
<proteinExistence type="predicted"/>
<dbReference type="GO" id="GO:0009279">
    <property type="term" value="C:cell outer membrane"/>
    <property type="evidence" value="ECO:0007669"/>
    <property type="project" value="UniProtKB-SubCell"/>
</dbReference>
<gene>
    <name evidence="9" type="ORF">HNP67_001008</name>
    <name evidence="10" type="ORF">HNP67_001047</name>
</gene>
<evidence type="ECO:0000256" key="3">
    <source>
        <dbReference type="ARBA" id="ARBA00022729"/>
    </source>
</evidence>
<evidence type="ECO:0000313" key="11">
    <source>
        <dbReference type="Proteomes" id="UP000536100"/>
    </source>
</evidence>
<evidence type="ECO:0000313" key="9">
    <source>
        <dbReference type="EMBL" id="MBB6213513.1"/>
    </source>
</evidence>
<evidence type="ECO:0000256" key="7">
    <source>
        <dbReference type="ARBA" id="ARBA00023288"/>
    </source>
</evidence>
<sequence length="99" mass="10797">MAMMMFMDMGVGHFNVSNPIIIATAIILRGMAKDGQFAVASSGESDTVKTAVEIGVTKTLVVLTNILKHAVGEIIEDLLDRARKSPLRLEINVEEYGYQ</sequence>
<protein>
    <recommendedName>
        <fullName evidence="8">Variable large protein</fullName>
    </recommendedName>
</protein>
<evidence type="ECO:0000256" key="2">
    <source>
        <dbReference type="ARBA" id="ARBA00004459"/>
    </source>
</evidence>
<evidence type="ECO:0000256" key="6">
    <source>
        <dbReference type="ARBA" id="ARBA00023237"/>
    </source>
</evidence>
<accession>A0A7W9ZND8</accession>
<keyword evidence="5 8" id="KW-0564">Palmitate</keyword>
<dbReference type="EMBL" id="JACHFB010000004">
    <property type="protein sequence ID" value="MBB6213552.1"/>
    <property type="molecule type" value="Genomic_DNA"/>
</dbReference>
<reference evidence="10 11" key="1">
    <citation type="submission" date="2020-08" db="EMBL/GenBank/DDBJ databases">
        <title>Genomic Encyclopedia of Type Strains, Phase IV (KMG-IV): sequencing the most valuable type-strain genomes for metagenomic binning, comparative biology and taxonomic classification.</title>
        <authorList>
            <person name="Goeker M."/>
        </authorList>
    </citation>
    <scope>NUCLEOTIDE SEQUENCE [LARGE SCALE GENOMIC DNA]</scope>
    <source>
        <strain evidence="10 11">DSM 17989</strain>
    </source>
</reference>
<comment type="caution">
    <text evidence="10">The sequence shown here is derived from an EMBL/GenBank/DDBJ whole genome shotgun (WGS) entry which is preliminary data.</text>
</comment>
<comment type="subcellular location">
    <subcellularLocation>
        <location evidence="2 8">Cell outer membrane</location>
        <topology evidence="2 8">Lipid-anchor</topology>
    </subcellularLocation>
</comment>
<dbReference type="EMBL" id="JACHFB010000004">
    <property type="protein sequence ID" value="MBB6213513.1"/>
    <property type="molecule type" value="Genomic_DNA"/>
</dbReference>
<dbReference type="SUPFAM" id="SSF74748">
    <property type="entry name" value="Variable surface antigen VlsE"/>
    <property type="match status" value="1"/>
</dbReference>